<dbReference type="AlphaFoldDB" id="A0A7C9AKB5"/>
<proteinExistence type="predicted"/>
<organism evidence="2">
    <name type="scientific">Opuntia streptacantha</name>
    <name type="common">Prickly pear cactus</name>
    <name type="synonym">Opuntia cardona</name>
    <dbReference type="NCBI Taxonomy" id="393608"/>
    <lineage>
        <taxon>Eukaryota</taxon>
        <taxon>Viridiplantae</taxon>
        <taxon>Streptophyta</taxon>
        <taxon>Embryophyta</taxon>
        <taxon>Tracheophyta</taxon>
        <taxon>Spermatophyta</taxon>
        <taxon>Magnoliopsida</taxon>
        <taxon>eudicotyledons</taxon>
        <taxon>Gunneridae</taxon>
        <taxon>Pentapetalae</taxon>
        <taxon>Caryophyllales</taxon>
        <taxon>Cactineae</taxon>
        <taxon>Cactaceae</taxon>
        <taxon>Opuntioideae</taxon>
        <taxon>Opuntia</taxon>
    </lineage>
</organism>
<evidence type="ECO:0000256" key="1">
    <source>
        <dbReference type="SAM" id="MobiDB-lite"/>
    </source>
</evidence>
<evidence type="ECO:0000313" key="2">
    <source>
        <dbReference type="EMBL" id="MBA4669854.1"/>
    </source>
</evidence>
<feature type="compositionally biased region" description="Polar residues" evidence="1">
    <location>
        <begin position="1"/>
        <end position="20"/>
    </location>
</feature>
<accession>A0A7C9AKB5</accession>
<protein>
    <submittedName>
        <fullName evidence="2">Uncharacterized protein</fullName>
    </submittedName>
</protein>
<feature type="region of interest" description="Disordered" evidence="1">
    <location>
        <begin position="1"/>
        <end position="47"/>
    </location>
</feature>
<name>A0A7C9AKB5_OPUST</name>
<dbReference type="EMBL" id="GISG01245218">
    <property type="protein sequence ID" value="MBA4669854.1"/>
    <property type="molecule type" value="Transcribed_RNA"/>
</dbReference>
<reference evidence="2" key="2">
    <citation type="submission" date="2020-07" db="EMBL/GenBank/DDBJ databases">
        <authorList>
            <person name="Vera ALvarez R."/>
            <person name="Arias-Moreno D.M."/>
            <person name="Jimenez-Jacinto V."/>
            <person name="Jimenez-Bremont J.F."/>
            <person name="Swaminathan K."/>
            <person name="Moose S.P."/>
            <person name="Guerrero-Gonzalez M.L."/>
            <person name="Marino-Ramirez L."/>
            <person name="Landsman D."/>
            <person name="Rodriguez-Kessler M."/>
            <person name="Delgado-Sanchez P."/>
        </authorList>
    </citation>
    <scope>NUCLEOTIDE SEQUENCE</scope>
    <source>
        <tissue evidence="2">Cladode</tissue>
    </source>
</reference>
<reference evidence="2" key="1">
    <citation type="journal article" date="2013" name="J. Plant Res.">
        <title>Effect of fungi and light on seed germination of three Opuntia species from semiarid lands of central Mexico.</title>
        <authorList>
            <person name="Delgado-Sanchez P."/>
            <person name="Jimenez-Bremont J.F."/>
            <person name="Guerrero-Gonzalez Mde L."/>
            <person name="Flores J."/>
        </authorList>
    </citation>
    <scope>NUCLEOTIDE SEQUENCE</scope>
    <source>
        <tissue evidence="2">Cladode</tissue>
    </source>
</reference>
<sequence>MSAMTVSAISSARETSTWTNRRPRSAARAESTARSEEPRQRMSCHGLSRRWAARGRNASECKSTAAADSILPSARRLRPTCSTAATPARESCSRSLSSMQLRVTTKGSCGALGFELGFFWWWDIDFDPLLLADLGSVIDIFRRV</sequence>
<feature type="compositionally biased region" description="Basic and acidic residues" evidence="1">
    <location>
        <begin position="31"/>
        <end position="40"/>
    </location>
</feature>